<evidence type="ECO:0000259" key="3">
    <source>
        <dbReference type="PROSITE" id="PS50977"/>
    </source>
</evidence>
<sequence length="191" mass="21059">MRQNPARRTALLDAAIEVLARDGSRGLTFRAVDVVAVVPIGTASNYFASRDDLIAQVAQRTRERLAPDADEVEQTMRAPRDRELVGLLMQQILARMRADRSSYLAMLELRLEATRRPELQAALVEVFSTNLQESISFHLAAGLPGDEVTVVLLYLAMSGLLVDDLTVPEVLAPYPYPALIDDLVRRATATS</sequence>
<keyword evidence="1 2" id="KW-0238">DNA-binding</keyword>
<evidence type="ECO:0000256" key="2">
    <source>
        <dbReference type="PROSITE-ProRule" id="PRU00335"/>
    </source>
</evidence>
<comment type="caution">
    <text evidence="4">The sequence shown here is derived from an EMBL/GenBank/DDBJ whole genome shotgun (WGS) entry which is preliminary data.</text>
</comment>
<feature type="domain" description="HTH tetR-type" evidence="3">
    <location>
        <begin position="5"/>
        <end position="65"/>
    </location>
</feature>
<dbReference type="Pfam" id="PF17940">
    <property type="entry name" value="TetR_C_31"/>
    <property type="match status" value="1"/>
</dbReference>
<dbReference type="InterPro" id="IPR041583">
    <property type="entry name" value="TetR_C_31"/>
</dbReference>
<proteinExistence type="predicted"/>
<feature type="DNA-binding region" description="H-T-H motif" evidence="2">
    <location>
        <begin position="28"/>
        <end position="47"/>
    </location>
</feature>
<dbReference type="InterPro" id="IPR001647">
    <property type="entry name" value="HTH_TetR"/>
</dbReference>
<dbReference type="Proteomes" id="UP000624325">
    <property type="component" value="Unassembled WGS sequence"/>
</dbReference>
<dbReference type="RefSeq" id="WP_203705810.1">
    <property type="nucleotide sequence ID" value="NZ_BAAALU010000042.1"/>
</dbReference>
<reference evidence="4 5" key="1">
    <citation type="submission" date="2021-01" db="EMBL/GenBank/DDBJ databases">
        <title>Whole genome shotgun sequence of Asanoa iriomotensis NBRC 100142.</title>
        <authorList>
            <person name="Komaki H."/>
            <person name="Tamura T."/>
        </authorList>
    </citation>
    <scope>NUCLEOTIDE SEQUENCE [LARGE SCALE GENOMIC DNA]</scope>
    <source>
        <strain evidence="4 5">NBRC 100142</strain>
    </source>
</reference>
<accession>A0ABQ4C894</accession>
<keyword evidence="5" id="KW-1185">Reference proteome</keyword>
<dbReference type="InterPro" id="IPR009057">
    <property type="entry name" value="Homeodomain-like_sf"/>
</dbReference>
<gene>
    <name evidence="4" type="ORF">Air01nite_50870</name>
</gene>
<name>A0ABQ4C894_9ACTN</name>
<dbReference type="Gene3D" id="1.10.357.10">
    <property type="entry name" value="Tetracycline Repressor, domain 2"/>
    <property type="match status" value="1"/>
</dbReference>
<organism evidence="4 5">
    <name type="scientific">Asanoa iriomotensis</name>
    <dbReference type="NCBI Taxonomy" id="234613"/>
    <lineage>
        <taxon>Bacteria</taxon>
        <taxon>Bacillati</taxon>
        <taxon>Actinomycetota</taxon>
        <taxon>Actinomycetes</taxon>
        <taxon>Micromonosporales</taxon>
        <taxon>Micromonosporaceae</taxon>
        <taxon>Asanoa</taxon>
    </lineage>
</organism>
<protein>
    <submittedName>
        <fullName evidence="4">TetR family transcriptional regulator</fullName>
    </submittedName>
</protein>
<dbReference type="SUPFAM" id="SSF46689">
    <property type="entry name" value="Homeodomain-like"/>
    <property type="match status" value="1"/>
</dbReference>
<evidence type="ECO:0000256" key="1">
    <source>
        <dbReference type="ARBA" id="ARBA00023125"/>
    </source>
</evidence>
<dbReference type="PROSITE" id="PS50977">
    <property type="entry name" value="HTH_TETR_2"/>
    <property type="match status" value="1"/>
</dbReference>
<evidence type="ECO:0000313" key="4">
    <source>
        <dbReference type="EMBL" id="GIF58992.1"/>
    </source>
</evidence>
<evidence type="ECO:0000313" key="5">
    <source>
        <dbReference type="Proteomes" id="UP000624325"/>
    </source>
</evidence>
<dbReference type="EMBL" id="BONC01000040">
    <property type="protein sequence ID" value="GIF58992.1"/>
    <property type="molecule type" value="Genomic_DNA"/>
</dbReference>